<keyword evidence="3" id="KW-1185">Reference proteome</keyword>
<protein>
    <recommendedName>
        <fullName evidence="4">DUF3558 domain-containing protein</fullName>
    </recommendedName>
</protein>
<keyword evidence="1" id="KW-0732">Signal</keyword>
<proteinExistence type="predicted"/>
<feature type="signal peptide" evidence="1">
    <location>
        <begin position="1"/>
        <end position="23"/>
    </location>
</feature>
<sequence length="192" mass="20709">MIPPVARRHVAALVLSFSLAGCADPATPVRAEPMPPSYELVDDLCERLDHQWMTDLAGTSPRFRYIPSLPEGQDHRRCFATVFSKEQRTLIQVQIDTSTPADGQATLPGSAQPVAGLGDQAQIQHGQPVTGPNEHLGGQITTRIDRIAAVHSTAKVWVTVTIHAPTAPDEPATRTAMTAYVNQTLTLMTVGQ</sequence>
<evidence type="ECO:0000313" key="3">
    <source>
        <dbReference type="Proteomes" id="UP000262621"/>
    </source>
</evidence>
<feature type="chain" id="PRO_5039377417" description="DUF3558 domain-containing protein" evidence="1">
    <location>
        <begin position="24"/>
        <end position="192"/>
    </location>
</feature>
<reference evidence="2 3" key="1">
    <citation type="submission" date="2018-08" db="EMBL/GenBank/DDBJ databases">
        <title>Verrucosispora craniellae sp. nov., isolated from a marine sponge in the South China Sea.</title>
        <authorList>
            <person name="Li L."/>
            <person name="Lin H.W."/>
        </authorList>
    </citation>
    <scope>NUCLEOTIDE SEQUENCE [LARGE SCALE GENOMIC DNA]</scope>
    <source>
        <strain evidence="2 3">LHW63014</strain>
    </source>
</reference>
<evidence type="ECO:0008006" key="4">
    <source>
        <dbReference type="Google" id="ProtNLM"/>
    </source>
</evidence>
<dbReference type="Proteomes" id="UP000262621">
    <property type="component" value="Unassembled WGS sequence"/>
</dbReference>
<organism evidence="2 3">
    <name type="scientific">Micromonospora craniellae</name>
    <dbReference type="NCBI Taxonomy" id="2294034"/>
    <lineage>
        <taxon>Bacteria</taxon>
        <taxon>Bacillati</taxon>
        <taxon>Actinomycetota</taxon>
        <taxon>Actinomycetes</taxon>
        <taxon>Micromonosporales</taxon>
        <taxon>Micromonosporaceae</taxon>
        <taxon>Micromonospora</taxon>
    </lineage>
</organism>
<accession>A0A372FQQ9</accession>
<comment type="caution">
    <text evidence="2">The sequence shown here is derived from an EMBL/GenBank/DDBJ whole genome shotgun (WGS) entry which is preliminary data.</text>
</comment>
<evidence type="ECO:0000256" key="1">
    <source>
        <dbReference type="SAM" id="SignalP"/>
    </source>
</evidence>
<evidence type="ECO:0000313" key="2">
    <source>
        <dbReference type="EMBL" id="RFS39334.1"/>
    </source>
</evidence>
<name>A0A372FQQ9_9ACTN</name>
<dbReference type="AlphaFoldDB" id="A0A372FQQ9"/>
<dbReference type="PROSITE" id="PS51257">
    <property type="entry name" value="PROKAR_LIPOPROTEIN"/>
    <property type="match status" value="1"/>
</dbReference>
<gene>
    <name evidence="2" type="ORF">D0Q02_30695</name>
</gene>
<dbReference type="EMBL" id="QVFU01000118">
    <property type="protein sequence ID" value="RFS39334.1"/>
    <property type="molecule type" value="Genomic_DNA"/>
</dbReference>